<accession>A0ABY6ZWB3</accession>
<proteinExistence type="predicted"/>
<evidence type="ECO:0000313" key="2">
    <source>
        <dbReference type="EMBL" id="WAI48300.1"/>
    </source>
</evidence>
<gene>
    <name evidence="2" type="ORF">OU419_21430</name>
</gene>
<dbReference type="Pfam" id="PF14238">
    <property type="entry name" value="DUF4340"/>
    <property type="match status" value="1"/>
</dbReference>
<dbReference type="EMBL" id="CP113432">
    <property type="protein sequence ID" value="WAI48300.1"/>
    <property type="molecule type" value="Genomic_DNA"/>
</dbReference>
<organism evidence="2 3">
    <name type="scientific">Pseudomonas triclosanedens</name>
    <dbReference type="NCBI Taxonomy" id="2961893"/>
    <lineage>
        <taxon>Bacteria</taxon>
        <taxon>Pseudomonadati</taxon>
        <taxon>Pseudomonadota</taxon>
        <taxon>Gammaproteobacteria</taxon>
        <taxon>Pseudomonadales</taxon>
        <taxon>Pseudomonadaceae</taxon>
        <taxon>Pseudomonas</taxon>
    </lineage>
</organism>
<evidence type="ECO:0000313" key="3">
    <source>
        <dbReference type="Proteomes" id="UP001163624"/>
    </source>
</evidence>
<sequence length="322" mass="35661">MQRRSLLLLMALAALLGGLFFWLQRAPEPLPEQDTRYLPGLDPQQVSAVRIERPGQPPIEVARKDGGWVMPAKEDYRAAGRLIGDLLLELAQARKVEPKTRDPANFPRLGLAEKGEGAAVRLTVLRSSGAPVDLLLGKAAQQGGRLVRQPGNDQAWLIDQPLNLPPDELDWLDRRITAIAFEDIAEVSVRYPQGETLTVFRDQPGEPNLRVRQLPKGTKLPVEAAANGMALPFGDLRFNEVAPLSQVQFKGPPQLSLTVKTLDGAHLLAHLQRQGDQPWLLLDRIEGFAEGQVLARSDWAYRLEAEQADALARRLADFKGER</sequence>
<dbReference type="InterPro" id="IPR025641">
    <property type="entry name" value="DUF4340"/>
</dbReference>
<evidence type="ECO:0000259" key="1">
    <source>
        <dbReference type="Pfam" id="PF14238"/>
    </source>
</evidence>
<keyword evidence="3" id="KW-1185">Reference proteome</keyword>
<name>A0ABY6ZWB3_9PSED</name>
<feature type="domain" description="DUF4340" evidence="1">
    <location>
        <begin position="68"/>
        <end position="242"/>
    </location>
</feature>
<dbReference type="RefSeq" id="WP_254470737.1">
    <property type="nucleotide sequence ID" value="NZ_CP113432.1"/>
</dbReference>
<protein>
    <submittedName>
        <fullName evidence="2">DUF4340 domain-containing protein</fullName>
    </submittedName>
</protein>
<dbReference type="Proteomes" id="UP001163624">
    <property type="component" value="Chromosome"/>
</dbReference>
<reference evidence="2" key="1">
    <citation type="submission" date="2022-11" db="EMBL/GenBank/DDBJ databases">
        <title>Pseudomonas triclosanedens sp. nov., a triclosan degrader isolated from activated sludge.</title>
        <authorList>
            <person name="Yin Y."/>
            <person name="Lu Z."/>
        </authorList>
    </citation>
    <scope>NUCLEOTIDE SEQUENCE</scope>
    <source>
        <strain evidence="2">ZM23</strain>
    </source>
</reference>